<dbReference type="AlphaFoldDB" id="A0A420VFY0"/>
<evidence type="ECO:0000313" key="1">
    <source>
        <dbReference type="EMBL" id="RKO62544.1"/>
    </source>
</evidence>
<keyword evidence="2" id="KW-1185">Reference proteome</keyword>
<proteinExistence type="predicted"/>
<name>A0A420VFY0_9BACI</name>
<dbReference type="Proteomes" id="UP000286235">
    <property type="component" value="Unassembled WGS sequence"/>
</dbReference>
<protein>
    <recommendedName>
        <fullName evidence="3">Molecular chaperone DnaJ</fullName>
    </recommendedName>
</protein>
<comment type="caution">
    <text evidence="1">The sequence shown here is derived from an EMBL/GenBank/DDBJ whole genome shotgun (WGS) entry which is preliminary data.</text>
</comment>
<accession>A0A420VFY0</accession>
<sequence length="47" mass="4869">MDCPFCNGSGETTCLCRGGKSDMGACEDCKGDGYIVCPRCNGTGLLE</sequence>
<gene>
    <name evidence="1" type="ORF">Cdeb_03176</name>
</gene>
<reference evidence="1 2" key="1">
    <citation type="submission" date="2013-12" db="EMBL/GenBank/DDBJ databases">
        <title>Genome and proteome characterization of Caldibacillus debilis GB1 derived from a cellulolytic aero-tolerant co-culture.</title>
        <authorList>
            <person name="Wushke S.T."/>
            <person name="Zhang X."/>
            <person name="Fristensky B."/>
            <person name="Wilkins J.A."/>
            <person name="Levin D.B."/>
            <person name="Sparling R."/>
        </authorList>
    </citation>
    <scope>NUCLEOTIDE SEQUENCE [LARGE SCALE GENOMIC DNA]</scope>
    <source>
        <strain evidence="1 2">GB1</strain>
    </source>
</reference>
<organism evidence="1 2">
    <name type="scientific">Caldibacillus debilis GB1</name>
    <dbReference type="NCBI Taxonomy" id="1339248"/>
    <lineage>
        <taxon>Bacteria</taxon>
        <taxon>Bacillati</taxon>
        <taxon>Bacillota</taxon>
        <taxon>Bacilli</taxon>
        <taxon>Bacillales</taxon>
        <taxon>Bacillaceae</taxon>
        <taxon>Caldibacillus</taxon>
    </lineage>
</organism>
<dbReference type="EMBL" id="AZRV01000014">
    <property type="protein sequence ID" value="RKO62544.1"/>
    <property type="molecule type" value="Genomic_DNA"/>
</dbReference>
<evidence type="ECO:0008006" key="3">
    <source>
        <dbReference type="Google" id="ProtNLM"/>
    </source>
</evidence>
<evidence type="ECO:0000313" key="2">
    <source>
        <dbReference type="Proteomes" id="UP000286235"/>
    </source>
</evidence>